<name>A0A6V2VYZ8_EMIHU</name>
<organism evidence="3">
    <name type="scientific">Emiliania huxleyi</name>
    <name type="common">Coccolithophore</name>
    <name type="synonym">Pontosphaera huxleyi</name>
    <dbReference type="NCBI Taxonomy" id="2903"/>
    <lineage>
        <taxon>Eukaryota</taxon>
        <taxon>Haptista</taxon>
        <taxon>Haptophyta</taxon>
        <taxon>Prymnesiophyceae</taxon>
        <taxon>Isochrysidales</taxon>
        <taxon>Noelaerhabdaceae</taxon>
        <taxon>Emiliania</taxon>
    </lineage>
</organism>
<keyword evidence="2" id="KW-0472">Membrane</keyword>
<feature type="transmembrane region" description="Helical" evidence="2">
    <location>
        <begin position="404"/>
        <end position="425"/>
    </location>
</feature>
<dbReference type="SUPFAM" id="SSF53756">
    <property type="entry name" value="UDP-Glycosyltransferase/glycogen phosphorylase"/>
    <property type="match status" value="1"/>
</dbReference>
<evidence type="ECO:0000256" key="2">
    <source>
        <dbReference type="SAM" id="Phobius"/>
    </source>
</evidence>
<sequence length="438" mass="44596">MAAQEAAFFGLPTLAYDVGEIALFCAPGGSVLVPVGDEAALRSRLAHLLREPRALAAMQDAAHSFAGTLRARLASRPSLQAATGEFASLLRRSSARASAAARAADAAVSAAHAVRVRGPVCAALGLHAALLLLLPIPSEASSLDRALGTARAAGKQEEEGDPSALSILLAAAPVLLVAWPPLLACAARPLPLRLGRPPELVQTGALGLLFLSSALSVSAVLTLRTCLATAPHSLCTHASFAWSRNPICVSSVGLALSLSALLPSVVSAVGTVWLALHLGRQVGGPEERRLAEAFGESWRSYAEEVPAVGSRESLAVNSVSSHLDVCEEVPAVGSLESLAISALLITGCGVLLHGLLPAAVLPGEAALRRPQQRPLAAATPREADEASPRAPPAPSPVLSRSLPISPAALCAALGALALPVVLAAASRPVLRRASGKSC</sequence>
<dbReference type="EMBL" id="HBIR01049585">
    <property type="protein sequence ID" value="CAE0584725.1"/>
    <property type="molecule type" value="Transcribed_RNA"/>
</dbReference>
<keyword evidence="2" id="KW-1133">Transmembrane helix</keyword>
<dbReference type="EMBL" id="HBIR01049575">
    <property type="protein sequence ID" value="CAE0584712.1"/>
    <property type="molecule type" value="Transcribed_RNA"/>
</dbReference>
<gene>
    <name evidence="3" type="ORF">EHUX00137_LOCUS38697</name>
    <name evidence="4" type="ORF">EHUX00137_LOCUS38705</name>
    <name evidence="5" type="ORF">EHUX00137_LOCUS38710</name>
</gene>
<evidence type="ECO:0000313" key="5">
    <source>
        <dbReference type="EMBL" id="CAE0584733.1"/>
    </source>
</evidence>
<feature type="region of interest" description="Disordered" evidence="1">
    <location>
        <begin position="371"/>
        <end position="397"/>
    </location>
</feature>
<evidence type="ECO:0000313" key="4">
    <source>
        <dbReference type="EMBL" id="CAE0584725.1"/>
    </source>
</evidence>
<protein>
    <submittedName>
        <fullName evidence="3">Uncharacterized protein</fullName>
    </submittedName>
</protein>
<keyword evidence="2" id="KW-0812">Transmembrane</keyword>
<evidence type="ECO:0000313" key="3">
    <source>
        <dbReference type="EMBL" id="CAE0584712.1"/>
    </source>
</evidence>
<proteinExistence type="predicted"/>
<accession>A0A6V2VYZ8</accession>
<reference evidence="3" key="1">
    <citation type="submission" date="2021-01" db="EMBL/GenBank/DDBJ databases">
        <authorList>
            <person name="Corre E."/>
            <person name="Pelletier E."/>
            <person name="Niang G."/>
            <person name="Scheremetjew M."/>
            <person name="Finn R."/>
            <person name="Kale V."/>
            <person name="Holt S."/>
            <person name="Cochrane G."/>
            <person name="Meng A."/>
            <person name="Brown T."/>
            <person name="Cohen L."/>
        </authorList>
    </citation>
    <scope>NUCLEOTIDE SEQUENCE</scope>
    <source>
        <strain evidence="3">379</strain>
    </source>
</reference>
<dbReference type="Gene3D" id="1.20.120.1630">
    <property type="match status" value="1"/>
</dbReference>
<dbReference type="AlphaFoldDB" id="A0A6V2VYZ8"/>
<dbReference type="Gene3D" id="3.40.50.2000">
    <property type="entry name" value="Glycogen Phosphorylase B"/>
    <property type="match status" value="1"/>
</dbReference>
<dbReference type="EMBL" id="HBIR01049590">
    <property type="protein sequence ID" value="CAE0584733.1"/>
    <property type="molecule type" value="Transcribed_RNA"/>
</dbReference>
<evidence type="ECO:0000256" key="1">
    <source>
        <dbReference type="SAM" id="MobiDB-lite"/>
    </source>
</evidence>